<protein>
    <recommendedName>
        <fullName evidence="3">Transmembrane 9 superfamily member</fullName>
    </recommendedName>
</protein>
<dbReference type="Proteomes" id="UP001189429">
    <property type="component" value="Unassembled WGS sequence"/>
</dbReference>
<name>A0ABN9Y4S0_9DINO</name>
<keyword evidence="2" id="KW-1185">Reference proteome</keyword>
<organism evidence="1 2">
    <name type="scientific">Prorocentrum cordatum</name>
    <dbReference type="NCBI Taxonomy" id="2364126"/>
    <lineage>
        <taxon>Eukaryota</taxon>
        <taxon>Sar</taxon>
        <taxon>Alveolata</taxon>
        <taxon>Dinophyceae</taxon>
        <taxon>Prorocentrales</taxon>
        <taxon>Prorocentraceae</taxon>
        <taxon>Prorocentrum</taxon>
    </lineage>
</organism>
<gene>
    <name evidence="1" type="ORF">PCOR1329_LOCUS81272</name>
</gene>
<dbReference type="EMBL" id="CAUYUJ010021592">
    <property type="protein sequence ID" value="CAK0905630.1"/>
    <property type="molecule type" value="Genomic_DNA"/>
</dbReference>
<sequence>MRHAASRSFSLFASSRAALWTTKLPGPPPRARAMAATRAVAVLLLALAPAGHAALLKASSEGTCPSTSIEVALSVDAAGTEQWMPPCKATVPGQCVSAGVDTSSFPVTKLKICGPGKFSISRMSCDRHDYKAETYVHPTNEYTATDCKVYDMTGTNVHGYVGSFSYECDTTAR</sequence>
<accession>A0ABN9Y4S0</accession>
<evidence type="ECO:0008006" key="3">
    <source>
        <dbReference type="Google" id="ProtNLM"/>
    </source>
</evidence>
<evidence type="ECO:0000313" key="2">
    <source>
        <dbReference type="Proteomes" id="UP001189429"/>
    </source>
</evidence>
<reference evidence="1" key="1">
    <citation type="submission" date="2023-10" db="EMBL/GenBank/DDBJ databases">
        <authorList>
            <person name="Chen Y."/>
            <person name="Shah S."/>
            <person name="Dougan E. K."/>
            <person name="Thang M."/>
            <person name="Chan C."/>
        </authorList>
    </citation>
    <scope>NUCLEOTIDE SEQUENCE [LARGE SCALE GENOMIC DNA]</scope>
</reference>
<proteinExistence type="predicted"/>
<evidence type="ECO:0000313" key="1">
    <source>
        <dbReference type="EMBL" id="CAK0905630.1"/>
    </source>
</evidence>
<comment type="caution">
    <text evidence="1">The sequence shown here is derived from an EMBL/GenBank/DDBJ whole genome shotgun (WGS) entry which is preliminary data.</text>
</comment>